<comment type="function">
    <text evidence="8">Catalyzes the removal of elemental sulfur and selenium atoms from L-cysteine, L-cystine, L-selenocysteine, and L-selenocystine to produce L-alanine.</text>
</comment>
<dbReference type="GO" id="GO:0031071">
    <property type="term" value="F:cysteine desulfurase activity"/>
    <property type="evidence" value="ECO:0007669"/>
    <property type="project" value="UniProtKB-UniRule"/>
</dbReference>
<protein>
    <recommendedName>
        <fullName evidence="3 8">Cysteine desulfurase</fullName>
        <ecNumber evidence="3 8">2.8.1.7</ecNumber>
    </recommendedName>
</protein>
<evidence type="ECO:0000256" key="8">
    <source>
        <dbReference type="RuleBase" id="RU004506"/>
    </source>
</evidence>
<comment type="cofactor">
    <cofactor evidence="1 7">
        <name>pyridoxal 5'-phosphate</name>
        <dbReference type="ChEBI" id="CHEBI:597326"/>
    </cofactor>
</comment>
<evidence type="ECO:0000256" key="2">
    <source>
        <dbReference type="ARBA" id="ARBA00010447"/>
    </source>
</evidence>
<keyword evidence="11" id="KW-1185">Reference proteome</keyword>
<keyword evidence="5 8" id="KW-0663">Pyridoxal phosphate</keyword>
<dbReference type="PANTHER" id="PTHR43586:SF8">
    <property type="entry name" value="CYSTEINE DESULFURASE 1, CHLOROPLASTIC"/>
    <property type="match status" value="1"/>
</dbReference>
<dbReference type="InterPro" id="IPR015422">
    <property type="entry name" value="PyrdxlP-dep_Trfase_small"/>
</dbReference>
<evidence type="ECO:0000313" key="11">
    <source>
        <dbReference type="Proteomes" id="UP000294299"/>
    </source>
</evidence>
<dbReference type="InterPro" id="IPR020578">
    <property type="entry name" value="Aminotrans_V_PyrdxlP_BS"/>
</dbReference>
<dbReference type="Gene3D" id="3.40.640.10">
    <property type="entry name" value="Type I PLP-dependent aspartate aminotransferase-like (Major domain)"/>
    <property type="match status" value="1"/>
</dbReference>
<evidence type="ECO:0000256" key="5">
    <source>
        <dbReference type="ARBA" id="ARBA00022898"/>
    </source>
</evidence>
<keyword evidence="4 8" id="KW-0808">Transferase</keyword>
<dbReference type="InterPro" id="IPR010970">
    <property type="entry name" value="Cys_dSase_SufS"/>
</dbReference>
<dbReference type="PANTHER" id="PTHR43586">
    <property type="entry name" value="CYSTEINE DESULFURASE"/>
    <property type="match status" value="1"/>
</dbReference>
<comment type="similarity">
    <text evidence="2 8">Belongs to the class-V pyridoxal-phosphate-dependent aminotransferase family. Csd subfamily.</text>
</comment>
<dbReference type="InterPro" id="IPR015421">
    <property type="entry name" value="PyrdxlP-dep_Trfase_major"/>
</dbReference>
<dbReference type="GO" id="GO:0030170">
    <property type="term" value="F:pyridoxal phosphate binding"/>
    <property type="evidence" value="ECO:0007669"/>
    <property type="project" value="UniProtKB-UniRule"/>
</dbReference>
<dbReference type="NCBIfam" id="TIGR01979">
    <property type="entry name" value="sufS"/>
    <property type="match status" value="1"/>
</dbReference>
<dbReference type="GeneID" id="39420050"/>
<dbReference type="OrthoDB" id="5817at2157"/>
<dbReference type="GO" id="GO:0006534">
    <property type="term" value="P:cysteine metabolic process"/>
    <property type="evidence" value="ECO:0007669"/>
    <property type="project" value="UniProtKB-UniRule"/>
</dbReference>
<evidence type="ECO:0000256" key="6">
    <source>
        <dbReference type="ARBA" id="ARBA00050776"/>
    </source>
</evidence>
<sequence>MQALLDVYKIRQDFPILNRKLKDGKRLVYLDNAATTQKPKEVIDSISRYYSEYNANIHRAVYQIAEEATEEYENTREKIRKFINAKYPEEIIFTRNTTESINLVAYTWGNSNIKKGNKIILTEYEHHSNIVPWQTLCHNKNAKVRYLEVDNDGYISLEDLDMMISKKEDGKTKLVSLSEMSNVLGTIFPVKEIIKMAHEKEIPVLLDGAQSVPHMKTDVQQSGCDFLAFSAHKMLGPTGVGVLYVKKDILEEMKPFILGGDMIKEVHKENTIFNDLPYRFEGGTPNIADVIGFNAAIDYLNKIGMENIREHELEMTSYLLDKIQDVKSTTIYGPKNAKDRGGLVSFNMDGIHPHDCATILNDYGVAIRSGHHCAQVLMEKLEIVASSRASLYIYNTKEEIDILIDALNHARRIFST</sequence>
<dbReference type="Proteomes" id="UP000294299">
    <property type="component" value="Chromosome NFRAN"/>
</dbReference>
<dbReference type="RefSeq" id="WP_134482876.1">
    <property type="nucleotide sequence ID" value="NZ_LR216287.1"/>
</dbReference>
<dbReference type="EC" id="2.8.1.7" evidence="3 8"/>
<dbReference type="Gene3D" id="3.90.1150.10">
    <property type="entry name" value="Aspartate Aminotransferase, domain 1"/>
    <property type="match status" value="1"/>
</dbReference>
<dbReference type="InterPro" id="IPR000192">
    <property type="entry name" value="Aminotrans_V_dom"/>
</dbReference>
<name>A0A484ICX7_9ARCH</name>
<evidence type="ECO:0000256" key="4">
    <source>
        <dbReference type="ARBA" id="ARBA00022679"/>
    </source>
</evidence>
<comment type="catalytic activity">
    <reaction evidence="6 8">
        <text>(sulfur carrier)-H + L-cysteine = (sulfur carrier)-SH + L-alanine</text>
        <dbReference type="Rhea" id="RHEA:43892"/>
        <dbReference type="Rhea" id="RHEA-COMP:14737"/>
        <dbReference type="Rhea" id="RHEA-COMP:14739"/>
        <dbReference type="ChEBI" id="CHEBI:29917"/>
        <dbReference type="ChEBI" id="CHEBI:35235"/>
        <dbReference type="ChEBI" id="CHEBI:57972"/>
        <dbReference type="ChEBI" id="CHEBI:64428"/>
        <dbReference type="EC" id="2.8.1.7"/>
    </reaction>
</comment>
<dbReference type="InterPro" id="IPR016454">
    <property type="entry name" value="Cysteine_dSase"/>
</dbReference>
<dbReference type="EMBL" id="LR216287">
    <property type="protein sequence ID" value="VFJ12853.1"/>
    <property type="molecule type" value="Genomic_DNA"/>
</dbReference>
<evidence type="ECO:0000256" key="7">
    <source>
        <dbReference type="RuleBase" id="RU004504"/>
    </source>
</evidence>
<evidence type="ECO:0000256" key="3">
    <source>
        <dbReference type="ARBA" id="ARBA00012239"/>
    </source>
</evidence>
<dbReference type="Pfam" id="PF00266">
    <property type="entry name" value="Aminotran_5"/>
    <property type="match status" value="1"/>
</dbReference>
<feature type="domain" description="Aminotransferase class V" evidence="9">
    <location>
        <begin position="28"/>
        <end position="403"/>
    </location>
</feature>
<evidence type="ECO:0000313" key="10">
    <source>
        <dbReference type="EMBL" id="VFJ12853.1"/>
    </source>
</evidence>
<dbReference type="KEGG" id="nfn:NFRAN_0532"/>
<accession>A0A484ICX7</accession>
<dbReference type="PIRSF" id="PIRSF005572">
    <property type="entry name" value="NifS"/>
    <property type="match status" value="1"/>
</dbReference>
<dbReference type="SUPFAM" id="SSF53383">
    <property type="entry name" value="PLP-dependent transferases"/>
    <property type="match status" value="1"/>
</dbReference>
<reference evidence="10 11" key="1">
    <citation type="submission" date="2019-02" db="EMBL/GenBank/DDBJ databases">
        <authorList>
            <person name="Lehtovirta-Morley E L."/>
        </authorList>
    </citation>
    <scope>NUCLEOTIDE SEQUENCE [LARGE SCALE GENOMIC DNA]</scope>
    <source>
        <strain evidence="10">NFRAN1</strain>
    </source>
</reference>
<evidence type="ECO:0000259" key="9">
    <source>
        <dbReference type="Pfam" id="PF00266"/>
    </source>
</evidence>
<proteinExistence type="inferred from homology"/>
<dbReference type="AlphaFoldDB" id="A0A484ICX7"/>
<organism evidence="10 11">
    <name type="scientific">Candidatus Nitrosocosmicus franklandianus</name>
    <dbReference type="NCBI Taxonomy" id="1798806"/>
    <lineage>
        <taxon>Archaea</taxon>
        <taxon>Nitrososphaerota</taxon>
        <taxon>Nitrososphaeria</taxon>
        <taxon>Nitrososphaerales</taxon>
        <taxon>Nitrososphaeraceae</taxon>
        <taxon>Candidatus Nitrosocosmicus</taxon>
    </lineage>
</organism>
<gene>
    <name evidence="10" type="primary">sufS</name>
    <name evidence="10" type="ORF">NFRAN_0532</name>
</gene>
<dbReference type="PROSITE" id="PS00595">
    <property type="entry name" value="AA_TRANSFER_CLASS_5"/>
    <property type="match status" value="1"/>
</dbReference>
<dbReference type="CDD" id="cd06453">
    <property type="entry name" value="SufS_like"/>
    <property type="match status" value="1"/>
</dbReference>
<dbReference type="InterPro" id="IPR015424">
    <property type="entry name" value="PyrdxlP-dep_Trfase"/>
</dbReference>
<evidence type="ECO:0000256" key="1">
    <source>
        <dbReference type="ARBA" id="ARBA00001933"/>
    </source>
</evidence>